<dbReference type="SUPFAM" id="SSF52540">
    <property type="entry name" value="P-loop containing nucleoside triphosphate hydrolases"/>
    <property type="match status" value="1"/>
</dbReference>
<gene>
    <name evidence="4" type="ORF">GCM10007852_17740</name>
</gene>
<dbReference type="InterPro" id="IPR000863">
    <property type="entry name" value="Sulfotransferase_dom"/>
</dbReference>
<evidence type="ECO:0000313" key="5">
    <source>
        <dbReference type="Proteomes" id="UP001156601"/>
    </source>
</evidence>
<accession>A0AA37SWA3</accession>
<proteinExistence type="predicted"/>
<evidence type="ECO:0000259" key="3">
    <source>
        <dbReference type="Pfam" id="PF00685"/>
    </source>
</evidence>
<organism evidence="4 5">
    <name type="scientific">Agaribacter marinus</name>
    <dbReference type="NCBI Taxonomy" id="1431249"/>
    <lineage>
        <taxon>Bacteria</taxon>
        <taxon>Pseudomonadati</taxon>
        <taxon>Pseudomonadota</taxon>
        <taxon>Gammaproteobacteria</taxon>
        <taxon>Alteromonadales</taxon>
        <taxon>Alteromonadaceae</taxon>
        <taxon>Agaribacter</taxon>
    </lineage>
</organism>
<dbReference type="GO" id="GO:0008146">
    <property type="term" value="F:sulfotransferase activity"/>
    <property type="evidence" value="ECO:0007669"/>
    <property type="project" value="InterPro"/>
</dbReference>
<reference evidence="4" key="1">
    <citation type="journal article" date="2014" name="Int. J. Syst. Evol. Microbiol.">
        <title>Complete genome sequence of Corynebacterium casei LMG S-19264T (=DSM 44701T), isolated from a smear-ripened cheese.</title>
        <authorList>
            <consortium name="US DOE Joint Genome Institute (JGI-PGF)"/>
            <person name="Walter F."/>
            <person name="Albersmeier A."/>
            <person name="Kalinowski J."/>
            <person name="Ruckert C."/>
        </authorList>
    </citation>
    <scope>NUCLEOTIDE SEQUENCE</scope>
    <source>
        <strain evidence="4">NBRC 110023</strain>
    </source>
</reference>
<feature type="domain" description="Sulfotransferase" evidence="3">
    <location>
        <begin position="11"/>
        <end position="215"/>
    </location>
</feature>
<name>A0AA37SWA3_9ALTE</name>
<dbReference type="AlphaFoldDB" id="A0AA37SWA3"/>
<evidence type="ECO:0000313" key="4">
    <source>
        <dbReference type="EMBL" id="GLR70866.1"/>
    </source>
</evidence>
<dbReference type="PANTHER" id="PTHR10605">
    <property type="entry name" value="HEPARAN SULFATE SULFOTRANSFERASE"/>
    <property type="match status" value="1"/>
</dbReference>
<keyword evidence="5" id="KW-1185">Reference proteome</keyword>
<comment type="caution">
    <text evidence="4">The sequence shown here is derived from an EMBL/GenBank/DDBJ whole genome shotgun (WGS) entry which is preliminary data.</text>
</comment>
<dbReference type="InterPro" id="IPR027417">
    <property type="entry name" value="P-loop_NTPase"/>
</dbReference>
<keyword evidence="1" id="KW-0808">Transferase</keyword>
<evidence type="ECO:0000256" key="2">
    <source>
        <dbReference type="ARBA" id="ARBA00023180"/>
    </source>
</evidence>
<reference evidence="4" key="2">
    <citation type="submission" date="2023-01" db="EMBL/GenBank/DDBJ databases">
        <title>Draft genome sequence of Agaribacter marinus strain NBRC 110023.</title>
        <authorList>
            <person name="Sun Q."/>
            <person name="Mori K."/>
        </authorList>
    </citation>
    <scope>NUCLEOTIDE SEQUENCE</scope>
    <source>
        <strain evidence="4">NBRC 110023</strain>
    </source>
</reference>
<dbReference type="Pfam" id="PF00685">
    <property type="entry name" value="Sulfotransfer_1"/>
    <property type="match status" value="1"/>
</dbReference>
<dbReference type="InterPro" id="IPR037359">
    <property type="entry name" value="NST/OST"/>
</dbReference>
<dbReference type="EMBL" id="BSOT01000005">
    <property type="protein sequence ID" value="GLR70866.1"/>
    <property type="molecule type" value="Genomic_DNA"/>
</dbReference>
<evidence type="ECO:0000256" key="1">
    <source>
        <dbReference type="ARBA" id="ARBA00022679"/>
    </source>
</evidence>
<keyword evidence="2" id="KW-0325">Glycoprotein</keyword>
<dbReference type="PANTHER" id="PTHR10605:SF56">
    <property type="entry name" value="BIFUNCTIONAL HEPARAN SULFATE N-DEACETYLASE_N-SULFOTRANSFERASE"/>
    <property type="match status" value="1"/>
</dbReference>
<dbReference type="Gene3D" id="3.40.50.300">
    <property type="entry name" value="P-loop containing nucleotide triphosphate hydrolases"/>
    <property type="match status" value="1"/>
</dbReference>
<protein>
    <recommendedName>
        <fullName evidence="3">Sulfotransferase domain-containing protein</fullName>
    </recommendedName>
</protein>
<dbReference type="Proteomes" id="UP001156601">
    <property type="component" value="Unassembled WGS sequence"/>
</dbReference>
<sequence length="263" mass="30819">MTKQKLVNLHIVGAQKCGTSALAHFLNLHEDIYVVDGKEAHVFDSPEFLRSSQKMLCAKSIYASKLSRYKHQEYICDATPITWTDTKFLQHCYAYNKKAKFIILLRHPVARAFSQFKMSSVRKQENKSFLYAVLLEKRRLAKHENDLSFSSPWRHQNYLKRGVYTQQLEQIYALIPSNQVIVLYQEELMRSHQATLNRVFSFLNVKEKEIPQETIFTGTSQSASFLDSLGRAYAYIYYWLKGENRKNWDKIIQSAQESVDERN</sequence>
<dbReference type="RefSeq" id="WP_284217144.1">
    <property type="nucleotide sequence ID" value="NZ_BSOT01000005.1"/>
</dbReference>